<dbReference type="InterPro" id="IPR012677">
    <property type="entry name" value="Nucleotide-bd_a/b_plait_sf"/>
</dbReference>
<evidence type="ECO:0000256" key="1">
    <source>
        <dbReference type="ARBA" id="ARBA00022884"/>
    </source>
</evidence>
<evidence type="ECO:0000259" key="4">
    <source>
        <dbReference type="PROSITE" id="PS50102"/>
    </source>
</evidence>
<dbReference type="PANTHER" id="PTHR23003:SF64">
    <property type="entry name" value="RRM DOMAIN-CONTAINING PROTEIN"/>
    <property type="match status" value="1"/>
</dbReference>
<dbReference type="SMART" id="SM00360">
    <property type="entry name" value="RRM"/>
    <property type="match status" value="2"/>
</dbReference>
<dbReference type="GO" id="GO:0003729">
    <property type="term" value="F:mRNA binding"/>
    <property type="evidence" value="ECO:0007669"/>
    <property type="project" value="TreeGrafter"/>
</dbReference>
<evidence type="ECO:0000256" key="3">
    <source>
        <dbReference type="SAM" id="MobiDB-lite"/>
    </source>
</evidence>
<gene>
    <name evidence="5" type="ORF">K450DRAFT_226994</name>
</gene>
<evidence type="ECO:0000313" key="5">
    <source>
        <dbReference type="EMBL" id="KAI8582398.1"/>
    </source>
</evidence>
<dbReference type="InterPro" id="IPR050374">
    <property type="entry name" value="RRT5_SRSF_SR"/>
</dbReference>
<keyword evidence="1 2" id="KW-0694">RNA-binding</keyword>
<protein>
    <recommendedName>
        <fullName evidence="4">RRM domain-containing protein</fullName>
    </recommendedName>
</protein>
<reference evidence="5" key="1">
    <citation type="submission" date="2021-06" db="EMBL/GenBank/DDBJ databases">
        <authorList>
            <consortium name="DOE Joint Genome Institute"/>
            <person name="Mondo S.J."/>
            <person name="Amses K.R."/>
            <person name="Simmons D.R."/>
            <person name="Longcore J.E."/>
            <person name="Seto K."/>
            <person name="Alves G.H."/>
            <person name="Bonds A.E."/>
            <person name="Quandt C.A."/>
            <person name="Davis W.J."/>
            <person name="Chang Y."/>
            <person name="Letcher P.M."/>
            <person name="Powell M.J."/>
            <person name="Kuo A."/>
            <person name="Labutti K."/>
            <person name="Pangilinan J."/>
            <person name="Andreopoulos W."/>
            <person name="Tritt A."/>
            <person name="Riley R."/>
            <person name="Hundley H."/>
            <person name="Johnson J."/>
            <person name="Lipzen A."/>
            <person name="Barry K."/>
            <person name="Berbee M.L."/>
            <person name="Buchler N.E."/>
            <person name="Grigoriev I.V."/>
            <person name="Spatafora J.W."/>
            <person name="Stajich J.E."/>
            <person name="James T.Y."/>
        </authorList>
    </citation>
    <scope>NUCLEOTIDE SEQUENCE</scope>
    <source>
        <strain evidence="5">AG</strain>
    </source>
</reference>
<dbReference type="GO" id="GO:0005634">
    <property type="term" value="C:nucleus"/>
    <property type="evidence" value="ECO:0007669"/>
    <property type="project" value="TreeGrafter"/>
</dbReference>
<feature type="region of interest" description="Disordered" evidence="3">
    <location>
        <begin position="1"/>
        <end position="36"/>
    </location>
</feature>
<feature type="compositionally biased region" description="Polar residues" evidence="3">
    <location>
        <begin position="19"/>
        <end position="35"/>
    </location>
</feature>
<dbReference type="GO" id="GO:0005737">
    <property type="term" value="C:cytoplasm"/>
    <property type="evidence" value="ECO:0007669"/>
    <property type="project" value="TreeGrafter"/>
</dbReference>
<dbReference type="FunFam" id="3.30.70.330:FF:000145">
    <property type="entry name" value="Putative RNP domain-containing protein"/>
    <property type="match status" value="1"/>
</dbReference>
<dbReference type="SUPFAM" id="SSF54928">
    <property type="entry name" value="RNA-binding domain, RBD"/>
    <property type="match status" value="1"/>
</dbReference>
<feature type="domain" description="RRM" evidence="4">
    <location>
        <begin position="230"/>
        <end position="294"/>
    </location>
</feature>
<dbReference type="PANTHER" id="PTHR23003">
    <property type="entry name" value="RNA RECOGNITION MOTIF RRM DOMAIN CONTAINING PROTEIN"/>
    <property type="match status" value="1"/>
</dbReference>
<organism evidence="5 6">
    <name type="scientific">Umbelopsis ramanniana AG</name>
    <dbReference type="NCBI Taxonomy" id="1314678"/>
    <lineage>
        <taxon>Eukaryota</taxon>
        <taxon>Fungi</taxon>
        <taxon>Fungi incertae sedis</taxon>
        <taxon>Mucoromycota</taxon>
        <taxon>Mucoromycotina</taxon>
        <taxon>Umbelopsidomycetes</taxon>
        <taxon>Umbelopsidales</taxon>
        <taxon>Umbelopsidaceae</taxon>
        <taxon>Umbelopsis</taxon>
    </lineage>
</organism>
<dbReference type="Pfam" id="PF00076">
    <property type="entry name" value="RRM_1"/>
    <property type="match status" value="2"/>
</dbReference>
<feature type="domain" description="RRM" evidence="4">
    <location>
        <begin position="96"/>
        <end position="173"/>
    </location>
</feature>
<dbReference type="GeneID" id="75912005"/>
<dbReference type="AlphaFoldDB" id="A0AAD5EEV4"/>
<dbReference type="EMBL" id="MU620900">
    <property type="protein sequence ID" value="KAI8582398.1"/>
    <property type="molecule type" value="Genomic_DNA"/>
</dbReference>
<sequence>MSEVRPGGDSSDSIAEMTKPQNLQNPDSNAESLRQSYADKHLLKQFDANARISDNEQSMKSLRQYPIYNPETVKDSEAVQSSTDVNAGFAAKVHIRQLFVGNLPFRVRWQDLKDMFKKAGEVVRADVAIGFDNRSKGHGTVLFASVEDARQAAEMFHNYTWQGRILEVREDRGYIDNEIRSVNYGNTTHGHGNNHTKATHSNTVSMNPQYYSNMYANQSRLPPINLPNGRQLFVGNIPFNCQWQDLKDLFRNAGNILRADIAQGQDGRSRGFGTVLYATPEDARNAVGKFNILL</sequence>
<dbReference type="RefSeq" id="XP_051447402.1">
    <property type="nucleotide sequence ID" value="XM_051586657.1"/>
</dbReference>
<evidence type="ECO:0000256" key="2">
    <source>
        <dbReference type="PROSITE-ProRule" id="PRU00176"/>
    </source>
</evidence>
<keyword evidence="6" id="KW-1185">Reference proteome</keyword>
<reference evidence="5" key="2">
    <citation type="journal article" date="2022" name="Proc. Natl. Acad. Sci. U.S.A.">
        <title>Diploid-dominant life cycles characterize the early evolution of Fungi.</title>
        <authorList>
            <person name="Amses K.R."/>
            <person name="Simmons D.R."/>
            <person name="Longcore J.E."/>
            <person name="Mondo S.J."/>
            <person name="Seto K."/>
            <person name="Jeronimo G.H."/>
            <person name="Bonds A.E."/>
            <person name="Quandt C.A."/>
            <person name="Davis W.J."/>
            <person name="Chang Y."/>
            <person name="Federici B.A."/>
            <person name="Kuo A."/>
            <person name="LaButti K."/>
            <person name="Pangilinan J."/>
            <person name="Andreopoulos W."/>
            <person name="Tritt A."/>
            <person name="Riley R."/>
            <person name="Hundley H."/>
            <person name="Johnson J."/>
            <person name="Lipzen A."/>
            <person name="Barry K."/>
            <person name="Lang B.F."/>
            <person name="Cuomo C.A."/>
            <person name="Buchler N.E."/>
            <person name="Grigoriev I.V."/>
            <person name="Spatafora J.W."/>
            <person name="Stajich J.E."/>
            <person name="James T.Y."/>
        </authorList>
    </citation>
    <scope>NUCLEOTIDE SEQUENCE</scope>
    <source>
        <strain evidence="5">AG</strain>
    </source>
</reference>
<dbReference type="InterPro" id="IPR000504">
    <property type="entry name" value="RRM_dom"/>
</dbReference>
<accession>A0AAD5EEV4</accession>
<dbReference type="GO" id="GO:1990904">
    <property type="term" value="C:ribonucleoprotein complex"/>
    <property type="evidence" value="ECO:0007669"/>
    <property type="project" value="TreeGrafter"/>
</dbReference>
<name>A0AAD5EEV4_UMBRA</name>
<dbReference type="InterPro" id="IPR035979">
    <property type="entry name" value="RBD_domain_sf"/>
</dbReference>
<dbReference type="Gene3D" id="3.30.70.330">
    <property type="match status" value="2"/>
</dbReference>
<proteinExistence type="predicted"/>
<dbReference type="Proteomes" id="UP001206595">
    <property type="component" value="Unassembled WGS sequence"/>
</dbReference>
<dbReference type="PROSITE" id="PS50102">
    <property type="entry name" value="RRM"/>
    <property type="match status" value="2"/>
</dbReference>
<evidence type="ECO:0000313" key="6">
    <source>
        <dbReference type="Proteomes" id="UP001206595"/>
    </source>
</evidence>
<comment type="caution">
    <text evidence="5">The sequence shown here is derived from an EMBL/GenBank/DDBJ whole genome shotgun (WGS) entry which is preliminary data.</text>
</comment>